<keyword evidence="3" id="KW-1185">Reference proteome</keyword>
<reference evidence="2 3" key="1">
    <citation type="submission" date="2017-06" db="EMBL/GenBank/DDBJ databases">
        <title>Ant-infecting Ophiocordyceps genomes reveal a high diversity of potential behavioral manipulation genes and a possible major role for enterotoxins.</title>
        <authorList>
            <person name="De Bekker C."/>
            <person name="Evans H.C."/>
            <person name="Brachmann A."/>
            <person name="Hughes D.P."/>
        </authorList>
    </citation>
    <scope>NUCLEOTIDE SEQUENCE [LARGE SCALE GENOMIC DNA]</scope>
    <source>
        <strain evidence="2 3">1348a</strain>
    </source>
</reference>
<accession>A0A2C5ZEF2</accession>
<evidence type="ECO:0000256" key="1">
    <source>
        <dbReference type="SAM" id="MobiDB-lite"/>
    </source>
</evidence>
<protein>
    <submittedName>
        <fullName evidence="2">Uncharacterized protein</fullName>
    </submittedName>
</protein>
<sequence length="325" mass="35848">MVQAEPRGDIKSDSWPFSLATGNNKSMMDLYARSGHSSRRRERTASSRGPSRSSFSFLFVVNELEFYKEPGADIFRDVWHNELPPRSCTGYSGERAGKVLRYRDGEVMEASDYVWYRGGLGVPGRCYSNLEEAPGYSHAAVFACNPHLPLVVIRDDPLMLDDAKSSMHALHFFHPRHLPGLSQATTSSPDDVLPRGGAPVKYVAGRSPSWMPGLVPSVYANPWLEPPPSCGLGGELAIIIGLMAFSKSGPDVEDVFLGTHGRGGYWHNSLWTSRAAPSYYPRSTQETPRGFYIGVFYDPDNAEGSSQEAIHGFEWNSAVVQETPP</sequence>
<evidence type="ECO:0000313" key="3">
    <source>
        <dbReference type="Proteomes" id="UP000224854"/>
    </source>
</evidence>
<dbReference type="EMBL" id="NJEU01000231">
    <property type="protein sequence ID" value="PHH78253.1"/>
    <property type="molecule type" value="Genomic_DNA"/>
</dbReference>
<dbReference type="Proteomes" id="UP000224854">
    <property type="component" value="Unassembled WGS sequence"/>
</dbReference>
<dbReference type="OrthoDB" id="5243686at2759"/>
<dbReference type="AlphaFoldDB" id="A0A2C5ZEF2"/>
<name>A0A2C5ZEF2_9HYPO</name>
<organism evidence="2 3">
    <name type="scientific">Ophiocordyceps australis</name>
    <dbReference type="NCBI Taxonomy" id="1399860"/>
    <lineage>
        <taxon>Eukaryota</taxon>
        <taxon>Fungi</taxon>
        <taxon>Dikarya</taxon>
        <taxon>Ascomycota</taxon>
        <taxon>Pezizomycotina</taxon>
        <taxon>Sordariomycetes</taxon>
        <taxon>Hypocreomycetidae</taxon>
        <taxon>Hypocreales</taxon>
        <taxon>Ophiocordycipitaceae</taxon>
        <taxon>Ophiocordyceps</taxon>
    </lineage>
</organism>
<proteinExistence type="predicted"/>
<evidence type="ECO:0000313" key="2">
    <source>
        <dbReference type="EMBL" id="PHH78253.1"/>
    </source>
</evidence>
<gene>
    <name evidence="2" type="ORF">CDD82_3149</name>
</gene>
<feature type="region of interest" description="Disordered" evidence="1">
    <location>
        <begin position="32"/>
        <end position="52"/>
    </location>
</feature>
<comment type="caution">
    <text evidence="2">The sequence shown here is derived from an EMBL/GenBank/DDBJ whole genome shotgun (WGS) entry which is preliminary data.</text>
</comment>